<dbReference type="PROSITE" id="PS51257">
    <property type="entry name" value="PROKAR_LIPOPROTEIN"/>
    <property type="match status" value="1"/>
</dbReference>
<dbReference type="EMBL" id="JAMQKC010000031">
    <property type="protein sequence ID" value="MDC3418540.1"/>
    <property type="molecule type" value="Genomic_DNA"/>
</dbReference>
<dbReference type="RefSeq" id="WP_272447608.1">
    <property type="nucleotide sequence ID" value="NZ_JAMQKC010000031.1"/>
</dbReference>
<reference evidence="1" key="1">
    <citation type="submission" date="2022-06" db="EMBL/GenBank/DDBJ databases">
        <title>Aquibacillus sp. a new bacterium isolated from soil saline samples.</title>
        <authorList>
            <person name="Galisteo C."/>
            <person name="De La Haba R."/>
            <person name="Sanchez-Porro C."/>
            <person name="Ventosa A."/>
        </authorList>
    </citation>
    <scope>NUCLEOTIDE SEQUENCE</scope>
    <source>
        <strain evidence="1">3ASR75-54</strain>
    </source>
</reference>
<dbReference type="InterPro" id="IPR050490">
    <property type="entry name" value="Bact_solute-bd_prot1"/>
</dbReference>
<evidence type="ECO:0000313" key="2">
    <source>
        <dbReference type="Proteomes" id="UP001145069"/>
    </source>
</evidence>
<proteinExistence type="predicted"/>
<dbReference type="Gene3D" id="3.40.190.10">
    <property type="entry name" value="Periplasmic binding protein-like II"/>
    <property type="match status" value="1"/>
</dbReference>
<dbReference type="Pfam" id="PF01547">
    <property type="entry name" value="SBP_bac_1"/>
    <property type="match status" value="1"/>
</dbReference>
<accession>A0A9X4AHP3</accession>
<sequence length="428" mass="47904">MIKKYLMILVIAIFAVGCSEKDASSETGSDNNGDGKTTLEVWWNVDKANDRSGYYDAIERYEELNPDVTFDIQVLPYEQLKQKLTTTSSNGNPPDIAQGLGEWMADFNSMDILYDFTDVVNSWEGKDGISEAVWNSVSMNGKIAAFPSYLGTRARMYHENVINEVGIELPNTWDELLEAGKILKDAGIENPFGISATSARAPQELAVFVWSNDLNIVEEIGEGKYRNTWADSEDELAKAAEVFQFYKDMLDQGVISQNQTSWGYQELDQNFAQGNVAIVQNGPWIEGYKSEQPEGMADVRVDGVPPYNETPATFLEVAQWFLFKDGKNNEEAIKFLTWMGSKEGQSYYAKGNRTIRNDMELEGEWNVPFSEIAKNGRTWPPVPMGGIIDSMTQSIQKVLLGDTTPEETAIWLSEQINESLESNGLLGE</sequence>
<name>A0A9X4AHP3_9BACI</name>
<dbReference type="SUPFAM" id="SSF53850">
    <property type="entry name" value="Periplasmic binding protein-like II"/>
    <property type="match status" value="1"/>
</dbReference>
<protein>
    <submittedName>
        <fullName evidence="1">Extracellular solute-binding protein</fullName>
    </submittedName>
</protein>
<gene>
    <name evidence="1" type="ORF">NC799_16900</name>
</gene>
<dbReference type="Proteomes" id="UP001145069">
    <property type="component" value="Unassembled WGS sequence"/>
</dbReference>
<evidence type="ECO:0000313" key="1">
    <source>
        <dbReference type="EMBL" id="MDC3418540.1"/>
    </source>
</evidence>
<organism evidence="1 2">
    <name type="scientific">Aquibacillus salsiterrae</name>
    <dbReference type="NCBI Taxonomy" id="2950439"/>
    <lineage>
        <taxon>Bacteria</taxon>
        <taxon>Bacillati</taxon>
        <taxon>Bacillota</taxon>
        <taxon>Bacilli</taxon>
        <taxon>Bacillales</taxon>
        <taxon>Bacillaceae</taxon>
        <taxon>Aquibacillus</taxon>
    </lineage>
</organism>
<dbReference type="PANTHER" id="PTHR43649">
    <property type="entry name" value="ARABINOSE-BINDING PROTEIN-RELATED"/>
    <property type="match status" value="1"/>
</dbReference>
<dbReference type="PANTHER" id="PTHR43649:SF12">
    <property type="entry name" value="DIACETYLCHITOBIOSE BINDING PROTEIN DASA"/>
    <property type="match status" value="1"/>
</dbReference>
<dbReference type="AlphaFoldDB" id="A0A9X4AHP3"/>
<comment type="caution">
    <text evidence="1">The sequence shown here is derived from an EMBL/GenBank/DDBJ whole genome shotgun (WGS) entry which is preliminary data.</text>
</comment>
<dbReference type="InterPro" id="IPR006059">
    <property type="entry name" value="SBP"/>
</dbReference>
<keyword evidence="2" id="KW-1185">Reference proteome</keyword>